<evidence type="ECO:0000313" key="2">
    <source>
        <dbReference type="EMBL" id="MDP0590125.1"/>
    </source>
</evidence>
<dbReference type="InterPro" id="IPR051317">
    <property type="entry name" value="Gfo/Idh/MocA_oxidoreduct"/>
</dbReference>
<dbReference type="PANTHER" id="PTHR43708">
    <property type="entry name" value="CONSERVED EXPRESSED OXIDOREDUCTASE (EUROFUNG)"/>
    <property type="match status" value="1"/>
</dbReference>
<accession>A0AA90NNK4</accession>
<proteinExistence type="predicted"/>
<evidence type="ECO:0000259" key="1">
    <source>
        <dbReference type="Pfam" id="PF01408"/>
    </source>
</evidence>
<dbReference type="PANTHER" id="PTHR43708:SF3">
    <property type="entry name" value="OXIDOREDUCTASE"/>
    <property type="match status" value="1"/>
</dbReference>
<comment type="caution">
    <text evidence="2">The sequence shown here is derived from an EMBL/GenBank/DDBJ whole genome shotgun (WGS) entry which is preliminary data.</text>
</comment>
<dbReference type="InterPro" id="IPR000683">
    <property type="entry name" value="Gfo/Idh/MocA-like_OxRdtase_N"/>
</dbReference>
<dbReference type="AlphaFoldDB" id="A0AA90NNK4"/>
<dbReference type="Gene3D" id="3.40.50.720">
    <property type="entry name" value="NAD(P)-binding Rossmann-like Domain"/>
    <property type="match status" value="1"/>
</dbReference>
<dbReference type="Proteomes" id="UP001178148">
    <property type="component" value="Unassembled WGS sequence"/>
</dbReference>
<dbReference type="SUPFAM" id="SSF51735">
    <property type="entry name" value="NAD(P)-binding Rossmann-fold domains"/>
    <property type="match status" value="1"/>
</dbReference>
<keyword evidence="3" id="KW-1185">Reference proteome</keyword>
<name>A0AA90NNK4_9GAMM</name>
<protein>
    <submittedName>
        <fullName evidence="2">Gfo/Idh/MocA family oxidoreductase</fullName>
    </submittedName>
</protein>
<organism evidence="2 3">
    <name type="scientific">Candidatus Endonucleibacter bathymodioli</name>
    <dbReference type="NCBI Taxonomy" id="539814"/>
    <lineage>
        <taxon>Bacteria</taxon>
        <taxon>Pseudomonadati</taxon>
        <taxon>Pseudomonadota</taxon>
        <taxon>Gammaproteobacteria</taxon>
        <taxon>Oceanospirillales</taxon>
        <taxon>Endozoicomonadaceae</taxon>
        <taxon>Candidatus Endonucleibacter</taxon>
    </lineage>
</organism>
<reference evidence="2 3" key="1">
    <citation type="journal article" date="2023" name="bioRxiv">
        <title>An intranuclear bacterial parasite of deep-sea mussels expresses apoptosis inhibitors acquired from its host.</title>
        <authorList>
            <person name="Gonzalez Porras M.A."/>
            <person name="Assie A."/>
            <person name="Tietjen M."/>
            <person name="Violette M."/>
            <person name="Kleiner M."/>
            <person name="Gruber-Vodicka H."/>
            <person name="Dubilier N."/>
            <person name="Leisch N."/>
        </authorList>
    </citation>
    <scope>NUCLEOTIDE SEQUENCE [LARGE SCALE GENOMIC DNA]</scope>
    <source>
        <strain evidence="2">IAP13</strain>
    </source>
</reference>
<dbReference type="Pfam" id="PF01408">
    <property type="entry name" value="GFO_IDH_MocA"/>
    <property type="match status" value="1"/>
</dbReference>
<dbReference type="GO" id="GO:0000166">
    <property type="term" value="F:nucleotide binding"/>
    <property type="evidence" value="ECO:0007669"/>
    <property type="project" value="InterPro"/>
</dbReference>
<dbReference type="InterPro" id="IPR036291">
    <property type="entry name" value="NAD(P)-bd_dom_sf"/>
</dbReference>
<gene>
    <name evidence="2" type="ORF">QS748_13445</name>
</gene>
<sequence length="149" mass="16526">MMPDEQTKGVKSLKVAFLGGGCDSAVGQVHRVAIGMDRRFELVAGCFSRDIEKNAETARQYVVELSRVYSSHEELLVAEKSKIDAVIILTPTNSHVEQVAACIEADMPVICEKALVSSLEDARKIEELINDKQAYLAVTYKLYWLSYVA</sequence>
<feature type="domain" description="Gfo/Idh/MocA-like oxidoreductase N-terminal" evidence="1">
    <location>
        <begin position="14"/>
        <end position="140"/>
    </location>
</feature>
<evidence type="ECO:0000313" key="3">
    <source>
        <dbReference type="Proteomes" id="UP001178148"/>
    </source>
</evidence>
<dbReference type="EMBL" id="JASXSV010000031">
    <property type="protein sequence ID" value="MDP0590125.1"/>
    <property type="molecule type" value="Genomic_DNA"/>
</dbReference>